<evidence type="ECO:0000256" key="7">
    <source>
        <dbReference type="ARBA" id="ARBA00023136"/>
    </source>
</evidence>
<dbReference type="Gene3D" id="3.40.50.300">
    <property type="entry name" value="P-loop containing nucleotide triphosphate hydrolases"/>
    <property type="match status" value="1"/>
</dbReference>
<evidence type="ECO:0000256" key="1">
    <source>
        <dbReference type="ARBA" id="ARBA00004202"/>
    </source>
</evidence>
<dbReference type="OrthoDB" id="9806285at2"/>
<dbReference type="PROSITE" id="PS00211">
    <property type="entry name" value="ABC_TRANSPORTER_1"/>
    <property type="match status" value="1"/>
</dbReference>
<comment type="subcellular location">
    <subcellularLocation>
        <location evidence="1">Cell membrane</location>
        <topology evidence="1">Peripheral membrane protein</topology>
    </subcellularLocation>
</comment>
<dbReference type="CDD" id="cd03257">
    <property type="entry name" value="ABC_NikE_OppD_transporters"/>
    <property type="match status" value="1"/>
</dbReference>
<dbReference type="AlphaFoldDB" id="A0A1H9P4V8"/>
<dbReference type="GO" id="GO:0016887">
    <property type="term" value="F:ATP hydrolysis activity"/>
    <property type="evidence" value="ECO:0007669"/>
    <property type="project" value="InterPro"/>
</dbReference>
<dbReference type="InterPro" id="IPR003439">
    <property type="entry name" value="ABC_transporter-like_ATP-bd"/>
</dbReference>
<name>A0A1H9P4V8_BUTFI</name>
<keyword evidence="5" id="KW-0547">Nucleotide-binding</keyword>
<dbReference type="PANTHER" id="PTHR43297">
    <property type="entry name" value="OLIGOPEPTIDE TRANSPORT ATP-BINDING PROTEIN APPD"/>
    <property type="match status" value="1"/>
</dbReference>
<keyword evidence="7" id="KW-0472">Membrane</keyword>
<dbReference type="SUPFAM" id="SSF52540">
    <property type="entry name" value="P-loop containing nucleoside triphosphate hydrolases"/>
    <property type="match status" value="1"/>
</dbReference>
<protein>
    <submittedName>
        <fullName evidence="9">Peptide/nickel transport system ATP-binding protein</fullName>
    </submittedName>
</protein>
<accession>A0A1H9P4V8</accession>
<dbReference type="InterPro" id="IPR003593">
    <property type="entry name" value="AAA+_ATPase"/>
</dbReference>
<sequence length="324" mass="35837">MEDILKVKDLSVALKTQDGISRILDKITFNLKKGETLGVVGESGCGKSMLASAIIGLISDPLKVDDGSVLFEGEELIGLPEKRLREYRGKKIAMIFQDPMTSLNPIMKCGKQLVETILAHEKVSKKDAIARSLDLISQVGLDNPKEIYNKIPAQLSGGQRQRIVIAMALCCSPDLIICDEPTTALDVVIQKQILILIKKLVRESGASCIFISHDMGVVANMADNVMVMYAGQVVEYADIKSVFRSPAHPYSKALQASLPQNVEEKERLNEMKGSVPMLDNLPAGCLFEPRCPMADWRCSTNRPELKNVHGHYRRCFKKPEELTV</sequence>
<proteinExistence type="inferred from homology"/>
<dbReference type="NCBIfam" id="TIGR01727">
    <property type="entry name" value="oligo_HPY"/>
    <property type="match status" value="1"/>
</dbReference>
<evidence type="ECO:0000256" key="4">
    <source>
        <dbReference type="ARBA" id="ARBA00022475"/>
    </source>
</evidence>
<evidence type="ECO:0000313" key="9">
    <source>
        <dbReference type="EMBL" id="SER42613.1"/>
    </source>
</evidence>
<dbReference type="PROSITE" id="PS50893">
    <property type="entry name" value="ABC_TRANSPORTER_2"/>
    <property type="match status" value="1"/>
</dbReference>
<comment type="similarity">
    <text evidence="2">Belongs to the ABC transporter superfamily.</text>
</comment>
<evidence type="ECO:0000256" key="3">
    <source>
        <dbReference type="ARBA" id="ARBA00022448"/>
    </source>
</evidence>
<dbReference type="RefSeq" id="WP_074754906.1">
    <property type="nucleotide sequence ID" value="NZ_FOGJ01000005.1"/>
</dbReference>
<evidence type="ECO:0000256" key="5">
    <source>
        <dbReference type="ARBA" id="ARBA00022741"/>
    </source>
</evidence>
<organism evidence="9 10">
    <name type="scientific">Butyrivibrio fibrisolvens</name>
    <dbReference type="NCBI Taxonomy" id="831"/>
    <lineage>
        <taxon>Bacteria</taxon>
        <taxon>Bacillati</taxon>
        <taxon>Bacillota</taxon>
        <taxon>Clostridia</taxon>
        <taxon>Lachnospirales</taxon>
        <taxon>Lachnospiraceae</taxon>
        <taxon>Butyrivibrio</taxon>
    </lineage>
</organism>
<dbReference type="SMART" id="SM00382">
    <property type="entry name" value="AAA"/>
    <property type="match status" value="1"/>
</dbReference>
<dbReference type="InterPro" id="IPR050388">
    <property type="entry name" value="ABC_Ni/Peptide_Import"/>
</dbReference>
<keyword evidence="6 9" id="KW-0067">ATP-binding</keyword>
<dbReference type="InterPro" id="IPR013563">
    <property type="entry name" value="Oligopep_ABC_C"/>
</dbReference>
<dbReference type="PANTHER" id="PTHR43297:SF2">
    <property type="entry name" value="DIPEPTIDE TRANSPORT ATP-BINDING PROTEIN DPPD"/>
    <property type="match status" value="1"/>
</dbReference>
<dbReference type="Proteomes" id="UP000182584">
    <property type="component" value="Unassembled WGS sequence"/>
</dbReference>
<keyword evidence="3" id="KW-0813">Transport</keyword>
<dbReference type="Pfam" id="PF00005">
    <property type="entry name" value="ABC_tran"/>
    <property type="match status" value="1"/>
</dbReference>
<evidence type="ECO:0000256" key="2">
    <source>
        <dbReference type="ARBA" id="ARBA00005417"/>
    </source>
</evidence>
<dbReference type="GO" id="GO:0005524">
    <property type="term" value="F:ATP binding"/>
    <property type="evidence" value="ECO:0007669"/>
    <property type="project" value="UniProtKB-KW"/>
</dbReference>
<dbReference type="Pfam" id="PF08352">
    <property type="entry name" value="oligo_HPY"/>
    <property type="match status" value="1"/>
</dbReference>
<dbReference type="EMBL" id="FOGJ01000005">
    <property type="protein sequence ID" value="SER42613.1"/>
    <property type="molecule type" value="Genomic_DNA"/>
</dbReference>
<reference evidence="9 10" key="1">
    <citation type="submission" date="2016-10" db="EMBL/GenBank/DDBJ databases">
        <authorList>
            <person name="de Groot N.N."/>
        </authorList>
    </citation>
    <scope>NUCLEOTIDE SEQUENCE [LARGE SCALE GENOMIC DNA]</scope>
    <source>
        <strain evidence="9 10">AR40</strain>
    </source>
</reference>
<dbReference type="InterPro" id="IPR027417">
    <property type="entry name" value="P-loop_NTPase"/>
</dbReference>
<dbReference type="FunFam" id="3.40.50.300:FF:000016">
    <property type="entry name" value="Oligopeptide ABC transporter ATP-binding component"/>
    <property type="match status" value="1"/>
</dbReference>
<feature type="domain" description="ABC transporter" evidence="8">
    <location>
        <begin position="5"/>
        <end position="255"/>
    </location>
</feature>
<dbReference type="GO" id="GO:0015833">
    <property type="term" value="P:peptide transport"/>
    <property type="evidence" value="ECO:0007669"/>
    <property type="project" value="InterPro"/>
</dbReference>
<dbReference type="InterPro" id="IPR017871">
    <property type="entry name" value="ABC_transporter-like_CS"/>
</dbReference>
<keyword evidence="4" id="KW-1003">Cell membrane</keyword>
<gene>
    <name evidence="9" type="ORF">SAMN04487884_105122</name>
</gene>
<evidence type="ECO:0000259" key="8">
    <source>
        <dbReference type="PROSITE" id="PS50893"/>
    </source>
</evidence>
<evidence type="ECO:0000256" key="6">
    <source>
        <dbReference type="ARBA" id="ARBA00022840"/>
    </source>
</evidence>
<evidence type="ECO:0000313" key="10">
    <source>
        <dbReference type="Proteomes" id="UP000182584"/>
    </source>
</evidence>
<dbReference type="GO" id="GO:0005886">
    <property type="term" value="C:plasma membrane"/>
    <property type="evidence" value="ECO:0007669"/>
    <property type="project" value="UniProtKB-SubCell"/>
</dbReference>